<reference evidence="3 4" key="1">
    <citation type="submission" date="2014-08" db="EMBL/GenBank/DDBJ databases">
        <title>Complete genome sequence of Corynebacterium ureicelerivorans DSM 45051, a lipophilic and urea-splitting isolate from a blood culture of a septicaemia patient.</title>
        <authorList>
            <person name="Tippelt A."/>
            <person name="Albersmeier A."/>
            <person name="Brinkrolf K."/>
            <person name="Ruckert C."/>
            <person name="Tauch A."/>
        </authorList>
    </citation>
    <scope>NUCLEOTIDE SEQUENCE [LARGE SCALE GENOMIC DNA]</scope>
    <source>
        <strain evidence="3 4">IMMIB RIV-2301</strain>
    </source>
</reference>
<keyword evidence="2" id="KW-0812">Transmembrane</keyword>
<protein>
    <submittedName>
        <fullName evidence="3">Uncharacterized protein</fullName>
    </submittedName>
</protein>
<accession>A0A077HLR2</accession>
<evidence type="ECO:0000256" key="2">
    <source>
        <dbReference type="SAM" id="Phobius"/>
    </source>
</evidence>
<evidence type="ECO:0000313" key="4">
    <source>
        <dbReference type="Proteomes" id="UP000028939"/>
    </source>
</evidence>
<keyword evidence="2" id="KW-0472">Membrane</keyword>
<dbReference type="RefSeq" id="WP_038612394.1">
    <property type="nucleotide sequence ID" value="NZ_CP009215.1"/>
</dbReference>
<dbReference type="KEGG" id="cuv:CUREI_08000"/>
<evidence type="ECO:0000256" key="1">
    <source>
        <dbReference type="SAM" id="MobiDB-lite"/>
    </source>
</evidence>
<organism evidence="3 4">
    <name type="scientific">Corynebacterium ureicelerivorans</name>
    <dbReference type="NCBI Taxonomy" id="401472"/>
    <lineage>
        <taxon>Bacteria</taxon>
        <taxon>Bacillati</taxon>
        <taxon>Actinomycetota</taxon>
        <taxon>Actinomycetes</taxon>
        <taxon>Mycobacteriales</taxon>
        <taxon>Corynebacteriaceae</taxon>
        <taxon>Corynebacterium</taxon>
    </lineage>
</organism>
<evidence type="ECO:0000313" key="3">
    <source>
        <dbReference type="EMBL" id="AIL97245.1"/>
    </source>
</evidence>
<proteinExistence type="predicted"/>
<dbReference type="STRING" id="401472.CUREI_08000"/>
<feature type="region of interest" description="Disordered" evidence="1">
    <location>
        <begin position="50"/>
        <end position="71"/>
    </location>
</feature>
<sequence>MNRSLIVRFVLVAVVVTLFLIASQAGWYPKLAGPIAVVAVAAVMFWPRRDRGPKGPSRRELLNDIRAEQRK</sequence>
<feature type="transmembrane region" description="Helical" evidence="2">
    <location>
        <begin position="31"/>
        <end position="48"/>
    </location>
</feature>
<dbReference type="Proteomes" id="UP000028939">
    <property type="component" value="Chromosome"/>
</dbReference>
<gene>
    <name evidence="3" type="ORF">CUREI_08000</name>
</gene>
<dbReference type="HOGENOM" id="CLU_2750941_0_0_11"/>
<dbReference type="AlphaFoldDB" id="A0A077HLR2"/>
<name>A0A077HLR2_9CORY</name>
<dbReference type="EMBL" id="CP009215">
    <property type="protein sequence ID" value="AIL97245.1"/>
    <property type="molecule type" value="Genomic_DNA"/>
</dbReference>
<keyword evidence="2" id="KW-1133">Transmembrane helix</keyword>
<keyword evidence="4" id="KW-1185">Reference proteome</keyword>
<feature type="transmembrane region" description="Helical" evidence="2">
    <location>
        <begin position="5"/>
        <end position="25"/>
    </location>
</feature>